<name>A0A4Y2L2B8_ARAVE</name>
<evidence type="ECO:0000313" key="1">
    <source>
        <dbReference type="EMBL" id="GBN08811.1"/>
    </source>
</evidence>
<gene>
    <name evidence="1" type="ORF">AVEN_261077_1</name>
</gene>
<protein>
    <submittedName>
        <fullName evidence="1">Uncharacterized protein</fullName>
    </submittedName>
</protein>
<evidence type="ECO:0000313" key="2">
    <source>
        <dbReference type="Proteomes" id="UP000499080"/>
    </source>
</evidence>
<sequence>MPISYLFLPPSPLLSEIPLNYPPLPEIPFVSRTICLSIGYILSDSEALALPKCRTFIYTMEPTFKISHSDAFEGFSKGLIWLEQQTVSDSTDLMLLKQLRGRAAKRRQYVI</sequence>
<dbReference type="Proteomes" id="UP000499080">
    <property type="component" value="Unassembled WGS sequence"/>
</dbReference>
<reference evidence="1 2" key="1">
    <citation type="journal article" date="2019" name="Sci. Rep.">
        <title>Orb-weaving spider Araneus ventricosus genome elucidates the spidroin gene catalogue.</title>
        <authorList>
            <person name="Kono N."/>
            <person name="Nakamura H."/>
            <person name="Ohtoshi R."/>
            <person name="Moran D.A.P."/>
            <person name="Shinohara A."/>
            <person name="Yoshida Y."/>
            <person name="Fujiwara M."/>
            <person name="Mori M."/>
            <person name="Tomita M."/>
            <person name="Arakawa K."/>
        </authorList>
    </citation>
    <scope>NUCLEOTIDE SEQUENCE [LARGE SCALE GENOMIC DNA]</scope>
</reference>
<comment type="caution">
    <text evidence="1">The sequence shown here is derived from an EMBL/GenBank/DDBJ whole genome shotgun (WGS) entry which is preliminary data.</text>
</comment>
<accession>A0A4Y2L2B8</accession>
<dbReference type="OrthoDB" id="5918257at2759"/>
<dbReference type="AlphaFoldDB" id="A0A4Y2L2B8"/>
<keyword evidence="2" id="KW-1185">Reference proteome</keyword>
<dbReference type="EMBL" id="BGPR01005297">
    <property type="protein sequence ID" value="GBN08811.1"/>
    <property type="molecule type" value="Genomic_DNA"/>
</dbReference>
<proteinExistence type="predicted"/>
<organism evidence="1 2">
    <name type="scientific">Araneus ventricosus</name>
    <name type="common">Orbweaver spider</name>
    <name type="synonym">Epeira ventricosa</name>
    <dbReference type="NCBI Taxonomy" id="182803"/>
    <lineage>
        <taxon>Eukaryota</taxon>
        <taxon>Metazoa</taxon>
        <taxon>Ecdysozoa</taxon>
        <taxon>Arthropoda</taxon>
        <taxon>Chelicerata</taxon>
        <taxon>Arachnida</taxon>
        <taxon>Araneae</taxon>
        <taxon>Araneomorphae</taxon>
        <taxon>Entelegynae</taxon>
        <taxon>Araneoidea</taxon>
        <taxon>Araneidae</taxon>
        <taxon>Araneus</taxon>
    </lineage>
</organism>